<reference evidence="9" key="1">
    <citation type="submission" date="2022-10" db="EMBL/GenBank/DDBJ databases">
        <title>Tapping the CABI collections for fungal endophytes: first genome assemblies for Collariella, Neodidymelliopsis, Ascochyta clinopodiicola, Didymella pomorum, Didymosphaeria variabile, Neocosmospora piperis and Neocucurbitaria cava.</title>
        <authorList>
            <person name="Hill R."/>
        </authorList>
    </citation>
    <scope>NUCLEOTIDE SEQUENCE</scope>
    <source>
        <strain evidence="9">IMI 356814</strain>
    </source>
</reference>
<sequence length="725" mass="81402">MHQPHEGFTLRRPVCSVETVKSRLTLRVAIELLSGHIEQLYQFICQHSLEPPSMGVEENGNLLKVLAHQRIPFTILCKELRANLAANDASSAAQAQSADRVHIDARAEGSPSGGISLPAFNEVSSTQLSQDPSVTAATWPRPSTVSPLGNWTNPEESIYNTSPRIAENCNQVELTDVSCQPFPGIEEQDVGAEIPGMNTTEPEHRHIFLESPKCIDPQDEQIHSDGLDKTETLVDQLSERMGSMQVGPGGHIRYYGPTSNFNLVSMPAQEAFTMYRTIRIDGQERLKHLGLDAEVPQDLDDHLINLYFTWQDPALHVVDRPIFEAARPYTVRCAAFDTRHHPSFVTFPRHLAEFFADRAKALIDIELDCPCVATVQAVAVLSSHEVGSKRDSRGWLDSGTAIRLAFGMGLHIDMSSYVARGYLSQAEADLRRDVFWSTYVIDHMWGVSPGSSSYGNLRIPIKDLQEKNAATVARLLKWKDDLPPTLHVDLDDTQTYYLPHVLLLHMQYHQCLIHAHRPYMSRTYVQPFPPQGPGPDHARMMCAESAHSIAKLLQLYEIRYSLRRINTQAVGIACSAALLLIFANITHYQKEKSDEIRKHLSACFRALEEFESSWESAKKTRDFLLVLQREWELRARSSAHAHARGDSSASGGATGTGPNLRKRTRSPDADNSYMEEQLNHMLSRQHQETRRRGGVGDLMGTSSIGPEIDWMDDNFLFSMSQYEFV</sequence>
<keyword evidence="2" id="KW-0862">Zinc</keyword>
<dbReference type="Pfam" id="PF04082">
    <property type="entry name" value="Fungal_trans"/>
    <property type="match status" value="1"/>
</dbReference>
<name>A0A9W8Y9K4_9PLEO</name>
<feature type="region of interest" description="Disordered" evidence="7">
    <location>
        <begin position="124"/>
        <end position="156"/>
    </location>
</feature>
<feature type="domain" description="Xylanolytic transcriptional activator regulatory" evidence="8">
    <location>
        <begin position="357"/>
        <end position="448"/>
    </location>
</feature>
<evidence type="ECO:0000256" key="5">
    <source>
        <dbReference type="ARBA" id="ARBA00023163"/>
    </source>
</evidence>
<protein>
    <recommendedName>
        <fullName evidence="8">Xylanolytic transcriptional activator regulatory domain-containing protein</fullName>
    </recommendedName>
</protein>
<organism evidence="9 10">
    <name type="scientific">Neocucurbitaria cava</name>
    <dbReference type="NCBI Taxonomy" id="798079"/>
    <lineage>
        <taxon>Eukaryota</taxon>
        <taxon>Fungi</taxon>
        <taxon>Dikarya</taxon>
        <taxon>Ascomycota</taxon>
        <taxon>Pezizomycotina</taxon>
        <taxon>Dothideomycetes</taxon>
        <taxon>Pleosporomycetidae</taxon>
        <taxon>Pleosporales</taxon>
        <taxon>Pleosporineae</taxon>
        <taxon>Cucurbitariaceae</taxon>
        <taxon>Neocucurbitaria</taxon>
    </lineage>
</organism>
<keyword evidence="10" id="KW-1185">Reference proteome</keyword>
<accession>A0A9W8Y9K4</accession>
<dbReference type="EMBL" id="JAPEUY010000007">
    <property type="protein sequence ID" value="KAJ4371272.1"/>
    <property type="molecule type" value="Genomic_DNA"/>
</dbReference>
<dbReference type="GO" id="GO:0006351">
    <property type="term" value="P:DNA-templated transcription"/>
    <property type="evidence" value="ECO:0007669"/>
    <property type="project" value="InterPro"/>
</dbReference>
<evidence type="ECO:0000256" key="3">
    <source>
        <dbReference type="ARBA" id="ARBA00023015"/>
    </source>
</evidence>
<comment type="caution">
    <text evidence="9">The sequence shown here is derived from an EMBL/GenBank/DDBJ whole genome shotgun (WGS) entry which is preliminary data.</text>
</comment>
<evidence type="ECO:0000256" key="2">
    <source>
        <dbReference type="ARBA" id="ARBA00022833"/>
    </source>
</evidence>
<dbReference type="OrthoDB" id="2154091at2759"/>
<dbReference type="GO" id="GO:0008270">
    <property type="term" value="F:zinc ion binding"/>
    <property type="evidence" value="ECO:0007669"/>
    <property type="project" value="InterPro"/>
</dbReference>
<evidence type="ECO:0000256" key="1">
    <source>
        <dbReference type="ARBA" id="ARBA00022723"/>
    </source>
</evidence>
<evidence type="ECO:0000313" key="9">
    <source>
        <dbReference type="EMBL" id="KAJ4371272.1"/>
    </source>
</evidence>
<keyword evidence="1" id="KW-0479">Metal-binding</keyword>
<proteinExistence type="predicted"/>
<keyword evidence="3" id="KW-0805">Transcription regulation</keyword>
<dbReference type="AlphaFoldDB" id="A0A9W8Y9K4"/>
<dbReference type="PANTHER" id="PTHR31313:SF77">
    <property type="entry name" value="ZN(II)2CYS6 TRANSCRIPTION FACTOR (EUROFUNG)"/>
    <property type="match status" value="1"/>
</dbReference>
<keyword evidence="4" id="KW-0238">DNA-binding</keyword>
<dbReference type="Proteomes" id="UP001140560">
    <property type="component" value="Unassembled WGS sequence"/>
</dbReference>
<keyword evidence="6" id="KW-0539">Nucleus</keyword>
<keyword evidence="5" id="KW-0804">Transcription</keyword>
<gene>
    <name evidence="9" type="ORF">N0V83_004489</name>
</gene>
<feature type="region of interest" description="Disordered" evidence="7">
    <location>
        <begin position="638"/>
        <end position="668"/>
    </location>
</feature>
<evidence type="ECO:0000256" key="7">
    <source>
        <dbReference type="SAM" id="MobiDB-lite"/>
    </source>
</evidence>
<evidence type="ECO:0000313" key="10">
    <source>
        <dbReference type="Proteomes" id="UP001140560"/>
    </source>
</evidence>
<dbReference type="CDD" id="cd12148">
    <property type="entry name" value="fungal_TF_MHR"/>
    <property type="match status" value="1"/>
</dbReference>
<evidence type="ECO:0000256" key="6">
    <source>
        <dbReference type="ARBA" id="ARBA00023242"/>
    </source>
</evidence>
<dbReference type="InterPro" id="IPR051615">
    <property type="entry name" value="Transcr_Regulatory_Elem"/>
</dbReference>
<evidence type="ECO:0000259" key="8">
    <source>
        <dbReference type="Pfam" id="PF04082"/>
    </source>
</evidence>
<dbReference type="GO" id="GO:0003677">
    <property type="term" value="F:DNA binding"/>
    <property type="evidence" value="ECO:0007669"/>
    <property type="project" value="UniProtKB-KW"/>
</dbReference>
<dbReference type="PANTHER" id="PTHR31313">
    <property type="entry name" value="TY1 ENHANCER ACTIVATOR"/>
    <property type="match status" value="1"/>
</dbReference>
<evidence type="ECO:0000256" key="4">
    <source>
        <dbReference type="ARBA" id="ARBA00023125"/>
    </source>
</evidence>
<dbReference type="InterPro" id="IPR007219">
    <property type="entry name" value="XnlR_reg_dom"/>
</dbReference>
<feature type="region of interest" description="Disordered" evidence="7">
    <location>
        <begin position="681"/>
        <end position="700"/>
    </location>
</feature>